<dbReference type="Pfam" id="PF13620">
    <property type="entry name" value="CarboxypepD_reg"/>
    <property type="match status" value="1"/>
</dbReference>
<dbReference type="SUPFAM" id="SSF56935">
    <property type="entry name" value="Porins"/>
    <property type="match status" value="1"/>
</dbReference>
<dbReference type="SUPFAM" id="SSF49464">
    <property type="entry name" value="Carboxypeptidase regulatory domain-like"/>
    <property type="match status" value="1"/>
</dbReference>
<dbReference type="InterPro" id="IPR037066">
    <property type="entry name" value="Plug_dom_sf"/>
</dbReference>
<dbReference type="OrthoDB" id="9768147at2"/>
<keyword evidence="3" id="KW-0675">Receptor</keyword>
<gene>
    <name evidence="3" type="ORF">SAMN05661096_03129</name>
</gene>
<dbReference type="InterPro" id="IPR057601">
    <property type="entry name" value="Oar-like_b-barrel"/>
</dbReference>
<proteinExistence type="predicted"/>
<dbReference type="Gene3D" id="2.170.130.10">
    <property type="entry name" value="TonB-dependent receptor, plug domain"/>
    <property type="match status" value="1"/>
</dbReference>
<evidence type="ECO:0000313" key="3">
    <source>
        <dbReference type="EMBL" id="SMG45306.1"/>
    </source>
</evidence>
<evidence type="ECO:0000313" key="4">
    <source>
        <dbReference type="Proteomes" id="UP000193804"/>
    </source>
</evidence>
<feature type="domain" description="TonB-dependent transporter Oar-like beta-barrel" evidence="2">
    <location>
        <begin position="232"/>
        <end position="297"/>
    </location>
</feature>
<dbReference type="Pfam" id="PF25183">
    <property type="entry name" value="OMP_b-brl_4"/>
    <property type="match status" value="2"/>
</dbReference>
<feature type="chain" id="PRO_5013005097" evidence="1">
    <location>
        <begin position="21"/>
        <end position="1053"/>
    </location>
</feature>
<dbReference type="AlphaFoldDB" id="A0A1X7KUV0"/>
<dbReference type="Proteomes" id="UP000193804">
    <property type="component" value="Unassembled WGS sequence"/>
</dbReference>
<dbReference type="InterPro" id="IPR008969">
    <property type="entry name" value="CarboxyPept-like_regulatory"/>
</dbReference>
<dbReference type="Gene3D" id="2.60.40.1120">
    <property type="entry name" value="Carboxypeptidase-like, regulatory domain"/>
    <property type="match status" value="1"/>
</dbReference>
<dbReference type="EMBL" id="FXAW01000007">
    <property type="protein sequence ID" value="SMG45306.1"/>
    <property type="molecule type" value="Genomic_DNA"/>
</dbReference>
<feature type="signal peptide" evidence="1">
    <location>
        <begin position="1"/>
        <end position="20"/>
    </location>
</feature>
<evidence type="ECO:0000259" key="2">
    <source>
        <dbReference type="Pfam" id="PF25183"/>
    </source>
</evidence>
<protein>
    <submittedName>
        <fullName evidence="3">TonB-dependent Receptor Plug Domain</fullName>
    </submittedName>
</protein>
<keyword evidence="1" id="KW-0732">Signal</keyword>
<dbReference type="STRING" id="1028.SAMN05661096_03129"/>
<keyword evidence="4" id="KW-1185">Reference proteome</keyword>
<accession>A0A1X7KUV0</accession>
<sequence>MFNCIAFLLAMLSIQTVSLAQSTDAAISGIVKDSDGKGLPGANVMLKNKSTGFETATVTALDGKFLLKQLPLGGPYQLSISFIGYQSYQVEDIQLNQGDKVRLDVDLNPSTEELKEVVVSANSFSKRADRAGSGIAINAEKMKHLPNEGRNFTNLTALSPLQGGGSINLGGQRRTSTNVTVDGVNARNQLTAGEIGRGPYTISMEAIREFEVVTNSYDVTQGRQAGGALNAVTKSGTNKFEGSAFMYHRNDQLASQLDIRGNERDQEFSNYQWGFSLGGPIVQDKVHFYMAYDRQDSGQPVFIADINNEADERRLGIRKDTLDKAVEIARNLYGVSEAQQVGEFQRSSVANTLFTRVDWQLNNKNRLTLRNNYTDWNNPLSISDNSNIELAETWGSFSSRENSLLLSLRTAVSPNLTNELKAQFQHAEREFGANPQLPSQNIPRAIVQVESPFPTESNPNATQSRTLQFGGQRYTPETNLERQLHLVNTTYYTQGKYNFTFGTDNMVTYLETLLSNEQNGRFFFNSLQDLENKMPIRYAREVPTQGLPVVQQTVYDVSLFGQVDFEMLPNFNTTFGLRYDATIFSTPAQYNSTVDEELGIRTDRKPSDWFNLQPRFQALWNVKGENKDIIKFGAGLFSAQPHYYAQVNNIQNSGQMLASIDVTDPNLIPSPDFESYRADPSSVPGIPEGASAGIATINAVGEDFKVPNTLKANVNYNKFMGDRLRVGVNLLFSKTFNNYVYQESNLVDDPYFRLSNENNRGVFVPASAINPANGQSSWLDSRKSNEVGRALVLQSDGELTQYAAVIDASLRLGKDGSLNVSYTRNQSKDNSSYNCCVANTSTFLPIEDDPRALNYGYSDNHFSDKVVVNGVSPSFAGFTFGATFNGIGGTRYSFLTTNGSLNGDFNLRNDLAFVYDPNDPNTPANIREGINGILNDPETSQSVKNYINENLGQIAERNGGVNPFFYTIDLRMIKNFNIVNKHNFELSADLFNLANLLNSEWGVNNDFNNRNLLRIAGFDPSSQNYQYNVESNVGALPVNGTPWRLQLGLRYSF</sequence>
<organism evidence="3 4">
    <name type="scientific">Marivirga sericea</name>
    <dbReference type="NCBI Taxonomy" id="1028"/>
    <lineage>
        <taxon>Bacteria</taxon>
        <taxon>Pseudomonadati</taxon>
        <taxon>Bacteroidota</taxon>
        <taxon>Cytophagia</taxon>
        <taxon>Cytophagales</taxon>
        <taxon>Marivirgaceae</taxon>
        <taxon>Marivirga</taxon>
    </lineage>
</organism>
<reference evidence="4" key="1">
    <citation type="submission" date="2017-04" db="EMBL/GenBank/DDBJ databases">
        <authorList>
            <person name="Varghese N."/>
            <person name="Submissions S."/>
        </authorList>
    </citation>
    <scope>NUCLEOTIDE SEQUENCE [LARGE SCALE GENOMIC DNA]</scope>
    <source>
        <strain evidence="4">DSM 4125</strain>
    </source>
</reference>
<name>A0A1X7KUV0_9BACT</name>
<evidence type="ECO:0000256" key="1">
    <source>
        <dbReference type="SAM" id="SignalP"/>
    </source>
</evidence>
<feature type="domain" description="TonB-dependent transporter Oar-like beta-barrel" evidence="2">
    <location>
        <begin position="347"/>
        <end position="999"/>
    </location>
</feature>